<feature type="chain" id="PRO_5047329799" evidence="1">
    <location>
        <begin position="21"/>
        <end position="680"/>
    </location>
</feature>
<keyword evidence="4" id="KW-1185">Reference proteome</keyword>
<dbReference type="EMBL" id="JAGJCB010000001">
    <property type="protein sequence ID" value="MBP0902477.1"/>
    <property type="molecule type" value="Genomic_DNA"/>
</dbReference>
<gene>
    <name evidence="3" type="ORF">J8H85_01440</name>
</gene>
<evidence type="ECO:0000259" key="2">
    <source>
        <dbReference type="Pfam" id="PF13229"/>
    </source>
</evidence>
<dbReference type="Pfam" id="PF13229">
    <property type="entry name" value="Beta_helix"/>
    <property type="match status" value="1"/>
</dbReference>
<sequence>MKMINKPMLYLFFVLLSVMACNNEELFIDESITEVVEGTDQPEDNTDIVKNNTPCNFDLSTIQANQTVVINCVMDLGGATINLPSNVTIVYEGGDIINGTINFSSQNVISGELLNSTLTISGYKPQIKDPVFNFDPKRWGIVEGNVSQTVAKNNKNIINSIIKQIKELGINTLKIDKLDAYFYGETEWSYAMDLPSDFNLIMTPNTKLRVFPTNTIRPAPLVMIQNSTNVTVTGGYLYGERDEHDYSINGTHEQGHLIVIKTGINVKIENVHMSNSVGDGLDIESYRFAYDPLYVPSKNILITGCTFDSNRRNNMSITDGEDIIVENNTFLNAGINTAKSNGTAPKCAIDIEPDIHDYNAPWQQVKRVIIRNNTERGSARESLEIFTGDDILVTGNDFEKHMGISRAFNVKVVNNQLGGIDAGISEITDPRNYEVSGNVIKSEGYGIFASNPGVKIFNNTITDCSIGILAVELKDANIYNNTIKSKADGINLRGGGNVKIDNNIIDVDRPFFFQGANDFTISNNTVNALNFGAFESCSEFKINNNSFNNGLRLSSSSNGVIQANNFKIINSTTAINIREQGTKNLQILGNYFENTDTQGYDIFAEGNSAWGNANITVSDNQFNNTGVRFNNFNGVTFKNNISTKGSIYFIGNNSYFENNRGFSGELLNHNIQGSNNTIIK</sequence>
<evidence type="ECO:0000313" key="4">
    <source>
        <dbReference type="Proteomes" id="UP000670776"/>
    </source>
</evidence>
<evidence type="ECO:0000313" key="3">
    <source>
        <dbReference type="EMBL" id="MBP0902477.1"/>
    </source>
</evidence>
<dbReference type="RefSeq" id="WP_209651928.1">
    <property type="nucleotide sequence ID" value="NZ_JAGJCB010000001.1"/>
</dbReference>
<dbReference type="InterPro" id="IPR012334">
    <property type="entry name" value="Pectin_lyas_fold"/>
</dbReference>
<dbReference type="InterPro" id="IPR011050">
    <property type="entry name" value="Pectin_lyase_fold/virulence"/>
</dbReference>
<dbReference type="InterPro" id="IPR039448">
    <property type="entry name" value="Beta_helix"/>
</dbReference>
<dbReference type="PROSITE" id="PS51257">
    <property type="entry name" value="PROKAR_LIPOPROTEIN"/>
    <property type="match status" value="1"/>
</dbReference>
<comment type="caution">
    <text evidence="3">The sequence shown here is derived from an EMBL/GenBank/DDBJ whole genome shotgun (WGS) entry which is preliminary data.</text>
</comment>
<organism evidence="3 4">
    <name type="scientific">Mariniflexile gromovii</name>
    <dbReference type="NCBI Taxonomy" id="362523"/>
    <lineage>
        <taxon>Bacteria</taxon>
        <taxon>Pseudomonadati</taxon>
        <taxon>Bacteroidota</taxon>
        <taxon>Flavobacteriia</taxon>
        <taxon>Flavobacteriales</taxon>
        <taxon>Flavobacteriaceae</taxon>
        <taxon>Mariniflexile</taxon>
    </lineage>
</organism>
<reference evidence="3 4" key="1">
    <citation type="submission" date="2021-04" db="EMBL/GenBank/DDBJ databases">
        <title>Mariniflexile gromovii gen. nov., sp. nov., a gliding bacterium isolated from the sea urchin Strongylocentrotus intermedius.</title>
        <authorList>
            <person name="Ko S."/>
            <person name="Le V."/>
            <person name="Ahn C.-Y."/>
            <person name="Oh H.-M."/>
        </authorList>
    </citation>
    <scope>NUCLEOTIDE SEQUENCE [LARGE SCALE GENOMIC DNA]</scope>
    <source>
        <strain evidence="3 4">KCTC 12570</strain>
    </source>
</reference>
<dbReference type="SUPFAM" id="SSF51126">
    <property type="entry name" value="Pectin lyase-like"/>
    <property type="match status" value="2"/>
</dbReference>
<dbReference type="InterPro" id="IPR006626">
    <property type="entry name" value="PbH1"/>
</dbReference>
<name>A0ABS4BPG0_9FLAO</name>
<evidence type="ECO:0000256" key="1">
    <source>
        <dbReference type="SAM" id="SignalP"/>
    </source>
</evidence>
<feature type="signal peptide" evidence="1">
    <location>
        <begin position="1"/>
        <end position="20"/>
    </location>
</feature>
<proteinExistence type="predicted"/>
<accession>A0ABS4BPG0</accession>
<dbReference type="Gene3D" id="2.160.20.10">
    <property type="entry name" value="Single-stranded right-handed beta-helix, Pectin lyase-like"/>
    <property type="match status" value="3"/>
</dbReference>
<dbReference type="SMART" id="SM00710">
    <property type="entry name" value="PbH1"/>
    <property type="match status" value="11"/>
</dbReference>
<feature type="domain" description="Right handed beta helix" evidence="2">
    <location>
        <begin position="409"/>
        <end position="547"/>
    </location>
</feature>
<protein>
    <submittedName>
        <fullName evidence="3">Right-handed parallel beta-helix repeat-containing protein</fullName>
    </submittedName>
</protein>
<dbReference type="Proteomes" id="UP000670776">
    <property type="component" value="Unassembled WGS sequence"/>
</dbReference>
<keyword evidence="1" id="KW-0732">Signal</keyword>